<dbReference type="InterPro" id="IPR029063">
    <property type="entry name" value="SAM-dependent_MTases_sf"/>
</dbReference>
<keyword evidence="6" id="KW-1185">Reference proteome</keyword>
<gene>
    <name evidence="5" type="ORF">DEW08_08700</name>
</gene>
<dbReference type="AlphaFoldDB" id="A0A2S2CP80"/>
<dbReference type="OrthoDB" id="9797252at2"/>
<dbReference type="PANTHER" id="PTHR44942:SF4">
    <property type="entry name" value="METHYLTRANSFERASE TYPE 11 DOMAIN-CONTAINING PROTEIN"/>
    <property type="match status" value="1"/>
</dbReference>
<dbReference type="CDD" id="cd02440">
    <property type="entry name" value="AdoMet_MTases"/>
    <property type="match status" value="1"/>
</dbReference>
<dbReference type="InterPro" id="IPR051052">
    <property type="entry name" value="Diverse_substrate_MTase"/>
</dbReference>
<evidence type="ECO:0000256" key="2">
    <source>
        <dbReference type="ARBA" id="ARBA00022603"/>
    </source>
</evidence>
<comment type="similarity">
    <text evidence="1">Belongs to the methyltransferase superfamily.</text>
</comment>
<dbReference type="Gene3D" id="3.40.50.150">
    <property type="entry name" value="Vaccinia Virus protein VP39"/>
    <property type="match status" value="1"/>
</dbReference>
<protein>
    <submittedName>
        <fullName evidence="5">SAM-dependent methyltransferase</fullName>
    </submittedName>
</protein>
<proteinExistence type="inferred from homology"/>
<dbReference type="InterPro" id="IPR013216">
    <property type="entry name" value="Methyltransf_11"/>
</dbReference>
<dbReference type="GO" id="GO:0032259">
    <property type="term" value="P:methylation"/>
    <property type="evidence" value="ECO:0007669"/>
    <property type="project" value="UniProtKB-KW"/>
</dbReference>
<evidence type="ECO:0000313" key="6">
    <source>
        <dbReference type="Proteomes" id="UP000245629"/>
    </source>
</evidence>
<dbReference type="PANTHER" id="PTHR44942">
    <property type="entry name" value="METHYLTRANSF_11 DOMAIN-CONTAINING PROTEIN"/>
    <property type="match status" value="1"/>
</dbReference>
<evidence type="ECO:0000313" key="5">
    <source>
        <dbReference type="EMBL" id="AWK86311.1"/>
    </source>
</evidence>
<evidence type="ECO:0000256" key="1">
    <source>
        <dbReference type="ARBA" id="ARBA00008361"/>
    </source>
</evidence>
<reference evidence="6" key="1">
    <citation type="submission" date="2018-05" db="EMBL/GenBank/DDBJ databases">
        <title>Azospirillum thermophila sp. nov., a novel isolated from hot spring.</title>
        <authorList>
            <person name="Zhao Z."/>
        </authorList>
    </citation>
    <scope>NUCLEOTIDE SEQUENCE [LARGE SCALE GENOMIC DNA]</scope>
    <source>
        <strain evidence="6">CFH 70021</strain>
    </source>
</reference>
<evidence type="ECO:0000256" key="3">
    <source>
        <dbReference type="ARBA" id="ARBA00022679"/>
    </source>
</evidence>
<dbReference type="Gene3D" id="1.10.10.2560">
    <property type="match status" value="1"/>
</dbReference>
<feature type="domain" description="Methyltransferase type 11" evidence="4">
    <location>
        <begin position="41"/>
        <end position="128"/>
    </location>
</feature>
<name>A0A2S2CP80_9PROT</name>
<dbReference type="Proteomes" id="UP000245629">
    <property type="component" value="Chromosome 2"/>
</dbReference>
<dbReference type="EMBL" id="CP029353">
    <property type="protein sequence ID" value="AWK86311.1"/>
    <property type="molecule type" value="Genomic_DNA"/>
</dbReference>
<keyword evidence="2 5" id="KW-0489">Methyltransferase</keyword>
<dbReference type="KEGG" id="azz:DEW08_08700"/>
<accession>A0A2S2CP80</accession>
<dbReference type="RefSeq" id="WP_109326262.1">
    <property type="nucleotide sequence ID" value="NZ_CP029353.1"/>
</dbReference>
<organism evidence="5 6">
    <name type="scientific">Azospirillum thermophilum</name>
    <dbReference type="NCBI Taxonomy" id="2202148"/>
    <lineage>
        <taxon>Bacteria</taxon>
        <taxon>Pseudomonadati</taxon>
        <taxon>Pseudomonadota</taxon>
        <taxon>Alphaproteobacteria</taxon>
        <taxon>Rhodospirillales</taxon>
        <taxon>Azospirillaceae</taxon>
        <taxon>Azospirillum</taxon>
    </lineage>
</organism>
<sequence>MSFKDHFSGHAGEYRAWRPDYPDALPAFLAGAAPSRGLAWDVGCGNGQLSVALARHFARVVATDASAGQIAEAEPYPNIRYAAAPAEAGGLEDRSCDLIVAAQAAHWFDLDRFYAEVRRAARPGGAVALVSYGLNQFGDPAIDSLLRELHDVTLRSHWPADRWHVVNGYRDLPFPFDPLPVPPLAMEARWSLPRFLGYLGTWSGVKRAIQATGRNPLEPAAEALAPLWGDPQAERTVRWPLTVRLGRVF</sequence>
<evidence type="ECO:0000259" key="4">
    <source>
        <dbReference type="Pfam" id="PF08241"/>
    </source>
</evidence>
<dbReference type="SUPFAM" id="SSF53335">
    <property type="entry name" value="S-adenosyl-L-methionine-dependent methyltransferases"/>
    <property type="match status" value="1"/>
</dbReference>
<keyword evidence="3 5" id="KW-0808">Transferase</keyword>
<dbReference type="GO" id="GO:0008757">
    <property type="term" value="F:S-adenosylmethionine-dependent methyltransferase activity"/>
    <property type="evidence" value="ECO:0007669"/>
    <property type="project" value="InterPro"/>
</dbReference>
<dbReference type="Pfam" id="PF08241">
    <property type="entry name" value="Methyltransf_11"/>
    <property type="match status" value="1"/>
</dbReference>